<dbReference type="Proteomes" id="UP000283210">
    <property type="component" value="Chromosome 23"/>
</dbReference>
<organism evidence="3 4">
    <name type="scientific">Oryzias javanicus</name>
    <name type="common">Javanese ricefish</name>
    <name type="synonym">Aplocheilus javanicus</name>
    <dbReference type="NCBI Taxonomy" id="123683"/>
    <lineage>
        <taxon>Eukaryota</taxon>
        <taxon>Metazoa</taxon>
        <taxon>Chordata</taxon>
        <taxon>Craniata</taxon>
        <taxon>Vertebrata</taxon>
        <taxon>Euteleostomi</taxon>
        <taxon>Actinopterygii</taxon>
        <taxon>Neopterygii</taxon>
        <taxon>Teleostei</taxon>
        <taxon>Neoteleostei</taxon>
        <taxon>Acanthomorphata</taxon>
        <taxon>Ovalentaria</taxon>
        <taxon>Atherinomorphae</taxon>
        <taxon>Beloniformes</taxon>
        <taxon>Adrianichthyidae</taxon>
        <taxon>Oryziinae</taxon>
        <taxon>Oryzias</taxon>
    </lineage>
</organism>
<feature type="region of interest" description="Disordered" evidence="2">
    <location>
        <begin position="423"/>
        <end position="516"/>
    </location>
</feature>
<dbReference type="PANTHER" id="PTHR16095:SF9">
    <property type="entry name" value="PROLINE AND SERINE-RICH PROTEIN 2"/>
    <property type="match status" value="1"/>
</dbReference>
<dbReference type="OrthoDB" id="8725016at2759"/>
<sequence>MDVRLHGNSKFHHKVNGGARRSSRSEKDDTLKYLSPEEQETLQFFEQTIDSLDDSLEEQENRRSGQIKPQENSHTPVCIVDGHSIPNPPPHQDIIDLVHSEPDRMPPKEAVFNPNNPDFQHMIPPPESHFEVKPRHESMALEYSRPTPNTPPDGQFAYHPPGSVPTPVLIAQKLAENQGGGTTNFHPSTFLRRLSLDTEKPLMENSDHSSRYGPPTSSKPSHLPPNISMMLGGKEHPKPSGSDENIYNRQELIHASPSVTPPFSPLEHHRQSTEQKVRKAPGRSISFKDPTPDKSRLEALSKLGLTRNRAIPNPAPVENTTTHNPPSEVTSLSFNHFGGKSIVVHPTAPSRNDPSTSPVSSEPKIPLPTLSNPPEANLYGGKTKVMNSASINRTDLPDILCSHIHQSPAASTRPEPVAAELNSYGGKSLTFNPSAGGNRSTVSSTRSVKGPPPTPAPRPARNSYHGPLSPPKPVQAERRKSNSMFRPQGITVQFSGRGPMNDSRREALRKLGLLKT</sequence>
<feature type="compositionally biased region" description="Polar residues" evidence="2">
    <location>
        <begin position="429"/>
        <end position="447"/>
    </location>
</feature>
<feature type="compositionally biased region" description="Basic and acidic residues" evidence="2">
    <location>
        <begin position="266"/>
        <end position="277"/>
    </location>
</feature>
<evidence type="ECO:0000313" key="3">
    <source>
        <dbReference type="EMBL" id="RVE56505.1"/>
    </source>
</evidence>
<reference evidence="3 4" key="1">
    <citation type="submission" date="2018-11" db="EMBL/GenBank/DDBJ databases">
        <authorList>
            <person name="Lopez-Roques C."/>
            <person name="Donnadieu C."/>
            <person name="Bouchez O."/>
            <person name="Klopp C."/>
            <person name="Cabau C."/>
            <person name="Zahm M."/>
        </authorList>
    </citation>
    <scope>NUCLEOTIDE SEQUENCE [LARGE SCALE GENOMIC DNA]</scope>
    <source>
        <strain evidence="3">RS831</strain>
        <tissue evidence="3">Whole body</tissue>
    </source>
</reference>
<keyword evidence="1" id="KW-0597">Phosphoprotein</keyword>
<feature type="compositionally biased region" description="Polar residues" evidence="2">
    <location>
        <begin position="318"/>
        <end position="334"/>
    </location>
</feature>
<evidence type="ECO:0008006" key="5">
    <source>
        <dbReference type="Google" id="ProtNLM"/>
    </source>
</evidence>
<evidence type="ECO:0000256" key="1">
    <source>
        <dbReference type="ARBA" id="ARBA00022553"/>
    </source>
</evidence>
<dbReference type="EMBL" id="CM012459">
    <property type="protein sequence ID" value="RVE56505.1"/>
    <property type="molecule type" value="Genomic_DNA"/>
</dbReference>
<accession>A0A437C1A6</accession>
<evidence type="ECO:0000256" key="2">
    <source>
        <dbReference type="SAM" id="MobiDB-lite"/>
    </source>
</evidence>
<evidence type="ECO:0000313" key="4">
    <source>
        <dbReference type="Proteomes" id="UP000283210"/>
    </source>
</evidence>
<gene>
    <name evidence="3" type="ORF">OJAV_G00221870</name>
</gene>
<reference evidence="3 4" key="2">
    <citation type="submission" date="2019-01" db="EMBL/GenBank/DDBJ databases">
        <title>A chromosome length genome reference of the Java medaka (oryzias javanicus).</title>
        <authorList>
            <person name="Herpin A."/>
            <person name="Takehana Y."/>
            <person name="Naruse K."/>
            <person name="Ansai S."/>
            <person name="Kawaguchi M."/>
        </authorList>
    </citation>
    <scope>NUCLEOTIDE SEQUENCE [LARGE SCALE GENOMIC DNA]</scope>
    <source>
        <strain evidence="3">RS831</strain>
        <tissue evidence="3">Whole body</tissue>
    </source>
</reference>
<keyword evidence="4" id="KW-1185">Reference proteome</keyword>
<feature type="region of interest" description="Disordered" evidence="2">
    <location>
        <begin position="309"/>
        <end position="380"/>
    </location>
</feature>
<name>A0A437C1A6_ORYJA</name>
<dbReference type="AlphaFoldDB" id="A0A437C1A6"/>
<feature type="region of interest" description="Disordered" evidence="2">
    <location>
        <begin position="1"/>
        <end position="91"/>
    </location>
</feature>
<feature type="compositionally biased region" description="Polar residues" evidence="2">
    <location>
        <begin position="349"/>
        <end position="360"/>
    </location>
</feature>
<dbReference type="PANTHER" id="PTHR16095">
    <property type="entry name" value="TRANSMEMBRANE PROTEIN 143 FAMILY MEMBER"/>
    <property type="match status" value="1"/>
</dbReference>
<feature type="compositionally biased region" description="Polar residues" evidence="2">
    <location>
        <begin position="482"/>
        <end position="494"/>
    </location>
</feature>
<proteinExistence type="predicted"/>
<feature type="region of interest" description="Disordered" evidence="2">
    <location>
        <begin position="256"/>
        <end position="294"/>
    </location>
</feature>
<protein>
    <recommendedName>
        <fullName evidence="5">Proline and serine-rich protein 2</fullName>
    </recommendedName>
</protein>
<feature type="region of interest" description="Disordered" evidence="2">
    <location>
        <begin position="203"/>
        <end position="244"/>
    </location>
</feature>